<evidence type="ECO:0000313" key="2">
    <source>
        <dbReference type="EMBL" id="MCE3214795.1"/>
    </source>
</evidence>
<name>A0ABS8WPE0_DATST</name>
<reference evidence="2 3" key="1">
    <citation type="journal article" date="2021" name="BMC Genomics">
        <title>Datura genome reveals duplications of psychoactive alkaloid biosynthetic genes and high mutation rate following tissue culture.</title>
        <authorList>
            <person name="Rajewski A."/>
            <person name="Carter-House D."/>
            <person name="Stajich J."/>
            <person name="Litt A."/>
        </authorList>
    </citation>
    <scope>NUCLEOTIDE SEQUENCE [LARGE SCALE GENOMIC DNA]</scope>
    <source>
        <strain evidence="2">AR-01</strain>
    </source>
</reference>
<organism evidence="2 3">
    <name type="scientific">Datura stramonium</name>
    <name type="common">Jimsonweed</name>
    <name type="synonym">Common thornapple</name>
    <dbReference type="NCBI Taxonomy" id="4076"/>
    <lineage>
        <taxon>Eukaryota</taxon>
        <taxon>Viridiplantae</taxon>
        <taxon>Streptophyta</taxon>
        <taxon>Embryophyta</taxon>
        <taxon>Tracheophyta</taxon>
        <taxon>Spermatophyta</taxon>
        <taxon>Magnoliopsida</taxon>
        <taxon>eudicotyledons</taxon>
        <taxon>Gunneridae</taxon>
        <taxon>Pentapetalae</taxon>
        <taxon>asterids</taxon>
        <taxon>lamiids</taxon>
        <taxon>Solanales</taxon>
        <taxon>Solanaceae</taxon>
        <taxon>Solanoideae</taxon>
        <taxon>Datureae</taxon>
        <taxon>Datura</taxon>
    </lineage>
</organism>
<accession>A0ABS8WPE0</accession>
<dbReference type="Proteomes" id="UP000823775">
    <property type="component" value="Unassembled WGS sequence"/>
</dbReference>
<protein>
    <submittedName>
        <fullName evidence="2">Uncharacterized protein</fullName>
    </submittedName>
</protein>
<evidence type="ECO:0000256" key="1">
    <source>
        <dbReference type="SAM" id="MobiDB-lite"/>
    </source>
</evidence>
<comment type="caution">
    <text evidence="2">The sequence shown here is derived from an EMBL/GenBank/DDBJ whole genome shotgun (WGS) entry which is preliminary data.</text>
</comment>
<sequence>MAYHGPDGSSDGRQNSDGPSIELSKENILDLGLMVNLKDHQSRNDPSLVPLKGDLGQLHWFRMMAQMTDHWECDSPSLVPSGCPVVEILPDSQGKCCNLPHF</sequence>
<dbReference type="EMBL" id="JACEIK010009901">
    <property type="protein sequence ID" value="MCE3214795.1"/>
    <property type="molecule type" value="Genomic_DNA"/>
</dbReference>
<proteinExistence type="predicted"/>
<keyword evidence="3" id="KW-1185">Reference proteome</keyword>
<feature type="region of interest" description="Disordered" evidence="1">
    <location>
        <begin position="1"/>
        <end position="21"/>
    </location>
</feature>
<gene>
    <name evidence="2" type="ORF">HAX54_053343</name>
</gene>
<evidence type="ECO:0000313" key="3">
    <source>
        <dbReference type="Proteomes" id="UP000823775"/>
    </source>
</evidence>